<dbReference type="PANTHER" id="PTHR22803">
    <property type="entry name" value="MANNOSE, PHOSPHOLIPASE, LECTIN RECEPTOR RELATED"/>
    <property type="match status" value="1"/>
</dbReference>
<dbReference type="PROSITE" id="PS50041">
    <property type="entry name" value="C_TYPE_LECTIN_2"/>
    <property type="match status" value="1"/>
</dbReference>
<dbReference type="CDD" id="cd00037">
    <property type="entry name" value="CLECT"/>
    <property type="match status" value="1"/>
</dbReference>
<dbReference type="SMART" id="SM00034">
    <property type="entry name" value="CLECT"/>
    <property type="match status" value="1"/>
</dbReference>
<sequence>MKNNLPYVLVTMVMLLECSIEVLANCRRDLNRCRTNLANMKRQLDQCKKQDVPKKSCPKSFTYNAQFGSCYNFVIEEPTNWYNALSFCMAMGANLVDIETQAELNFIYSEIKQKGLNWPGSNEESFFTGGTRINGEWQWIGGESFDTKLMSFAPWVHGQGAKVNQLCHILWAPDSYKWHDRECTLNHRYICEIKLDKK</sequence>
<dbReference type="InterPro" id="IPR016186">
    <property type="entry name" value="C-type_lectin-like/link_sf"/>
</dbReference>
<keyword evidence="2" id="KW-1185">Reference proteome</keyword>
<proteinExistence type="predicted"/>
<reference evidence="1" key="1">
    <citation type="submission" date="2022-03" db="EMBL/GenBank/DDBJ databases">
        <authorList>
            <person name="Martin C."/>
        </authorList>
    </citation>
    <scope>NUCLEOTIDE SEQUENCE</scope>
</reference>
<dbReference type="EMBL" id="CAIIXF020000009">
    <property type="protein sequence ID" value="CAH1795010.1"/>
    <property type="molecule type" value="Genomic_DNA"/>
</dbReference>
<accession>A0A8J1U9L1</accession>
<organism evidence="1 2">
    <name type="scientific">Owenia fusiformis</name>
    <name type="common">Polychaete worm</name>
    <dbReference type="NCBI Taxonomy" id="6347"/>
    <lineage>
        <taxon>Eukaryota</taxon>
        <taxon>Metazoa</taxon>
        <taxon>Spiralia</taxon>
        <taxon>Lophotrochozoa</taxon>
        <taxon>Annelida</taxon>
        <taxon>Polychaeta</taxon>
        <taxon>Sedentaria</taxon>
        <taxon>Canalipalpata</taxon>
        <taxon>Sabellida</taxon>
        <taxon>Oweniida</taxon>
        <taxon>Oweniidae</taxon>
        <taxon>Owenia</taxon>
    </lineage>
</organism>
<evidence type="ECO:0000313" key="1">
    <source>
        <dbReference type="EMBL" id="CAH1795010.1"/>
    </source>
</evidence>
<dbReference type="OrthoDB" id="6162957at2759"/>
<dbReference type="Pfam" id="PF00059">
    <property type="entry name" value="Lectin_C"/>
    <property type="match status" value="1"/>
</dbReference>
<dbReference type="Proteomes" id="UP000749559">
    <property type="component" value="Unassembled WGS sequence"/>
</dbReference>
<dbReference type="Gene3D" id="3.10.100.10">
    <property type="entry name" value="Mannose-Binding Protein A, subunit A"/>
    <property type="match status" value="1"/>
</dbReference>
<dbReference type="AlphaFoldDB" id="A0A8J1U9L1"/>
<dbReference type="InterPro" id="IPR001304">
    <property type="entry name" value="C-type_lectin-like"/>
</dbReference>
<dbReference type="InterPro" id="IPR050111">
    <property type="entry name" value="C-type_lectin/snaclec_domain"/>
</dbReference>
<dbReference type="InterPro" id="IPR016187">
    <property type="entry name" value="CTDL_fold"/>
</dbReference>
<comment type="caution">
    <text evidence="1">The sequence shown here is derived from an EMBL/GenBank/DDBJ whole genome shotgun (WGS) entry which is preliminary data.</text>
</comment>
<gene>
    <name evidence="1" type="ORF">OFUS_LOCUS19609</name>
</gene>
<dbReference type="SUPFAM" id="SSF56436">
    <property type="entry name" value="C-type lectin-like"/>
    <property type="match status" value="1"/>
</dbReference>
<evidence type="ECO:0000313" key="2">
    <source>
        <dbReference type="Proteomes" id="UP000749559"/>
    </source>
</evidence>
<protein>
    <submittedName>
        <fullName evidence="1">Uncharacterized protein</fullName>
    </submittedName>
</protein>
<name>A0A8J1U9L1_OWEFU</name>